<organism evidence="1">
    <name type="scientific">Rhizophora mucronata</name>
    <name type="common">Asiatic mangrove</name>
    <dbReference type="NCBI Taxonomy" id="61149"/>
    <lineage>
        <taxon>Eukaryota</taxon>
        <taxon>Viridiplantae</taxon>
        <taxon>Streptophyta</taxon>
        <taxon>Embryophyta</taxon>
        <taxon>Tracheophyta</taxon>
        <taxon>Spermatophyta</taxon>
        <taxon>Magnoliopsida</taxon>
        <taxon>eudicotyledons</taxon>
        <taxon>Gunneridae</taxon>
        <taxon>Pentapetalae</taxon>
        <taxon>rosids</taxon>
        <taxon>fabids</taxon>
        <taxon>Malpighiales</taxon>
        <taxon>Rhizophoraceae</taxon>
        <taxon>Rhizophora</taxon>
    </lineage>
</organism>
<proteinExistence type="predicted"/>
<sequence length="28" mass="3407">MIGSARPQHQKFKIKNYKPEFKRSFARL</sequence>
<evidence type="ECO:0000313" key="1">
    <source>
        <dbReference type="EMBL" id="MBX64998.1"/>
    </source>
</evidence>
<protein>
    <submittedName>
        <fullName evidence="1">Uncharacterized protein</fullName>
    </submittedName>
</protein>
<dbReference type="AlphaFoldDB" id="A0A2P2QDD1"/>
<reference evidence="1" key="1">
    <citation type="submission" date="2018-02" db="EMBL/GenBank/DDBJ databases">
        <title>Rhizophora mucronata_Transcriptome.</title>
        <authorList>
            <person name="Meera S.P."/>
            <person name="Sreeshan A."/>
            <person name="Augustine A."/>
        </authorList>
    </citation>
    <scope>NUCLEOTIDE SEQUENCE</scope>
    <source>
        <tissue evidence="1">Leaf</tissue>
    </source>
</reference>
<accession>A0A2P2QDD1</accession>
<dbReference type="EMBL" id="GGEC01084514">
    <property type="protein sequence ID" value="MBX64998.1"/>
    <property type="molecule type" value="Transcribed_RNA"/>
</dbReference>
<name>A0A2P2QDD1_RHIMU</name>